<protein>
    <submittedName>
        <fullName evidence="1">Uncharacterized protein</fullName>
    </submittedName>
</protein>
<dbReference type="EMBL" id="BK059116">
    <property type="protein sequence ID" value="DAE32128.1"/>
    <property type="molecule type" value="Genomic_DNA"/>
</dbReference>
<organism evidence="1">
    <name type="scientific">virus sp. ctn3M15</name>
    <dbReference type="NCBI Taxonomy" id="2825821"/>
    <lineage>
        <taxon>Viruses</taxon>
    </lineage>
</organism>
<name>A0A8S5RL61_9VIRU</name>
<accession>A0A8S5RL61</accession>
<proteinExistence type="predicted"/>
<reference evidence="1" key="1">
    <citation type="journal article" date="2021" name="Proc. Natl. Acad. Sci. U.S.A.">
        <title>A Catalog of Tens of Thousands of Viruses from Human Metagenomes Reveals Hidden Associations with Chronic Diseases.</title>
        <authorList>
            <person name="Tisza M.J."/>
            <person name="Buck C.B."/>
        </authorList>
    </citation>
    <scope>NUCLEOTIDE SEQUENCE</scope>
    <source>
        <strain evidence="1">Ctn3M15</strain>
    </source>
</reference>
<sequence>MKIRYILIAILIATAGYMTGKATAKETITVNIECPQEGCGFIDFDKNPELIGGGLVLEPTDPK</sequence>
<evidence type="ECO:0000313" key="1">
    <source>
        <dbReference type="EMBL" id="DAE32128.1"/>
    </source>
</evidence>